<dbReference type="Gene3D" id="1.20.1250.20">
    <property type="entry name" value="MFS general substrate transporter like domains"/>
    <property type="match status" value="2"/>
</dbReference>
<evidence type="ECO:0000256" key="6">
    <source>
        <dbReference type="ARBA" id="ARBA00022989"/>
    </source>
</evidence>
<dbReference type="PROSITE" id="PS50850">
    <property type="entry name" value="MFS"/>
    <property type="match status" value="1"/>
</dbReference>
<protein>
    <submittedName>
        <fullName evidence="10">MFS transporter</fullName>
    </submittedName>
</protein>
<dbReference type="Pfam" id="PF07690">
    <property type="entry name" value="MFS_1"/>
    <property type="match status" value="1"/>
</dbReference>
<dbReference type="InterPro" id="IPR036259">
    <property type="entry name" value="MFS_trans_sf"/>
</dbReference>
<evidence type="ECO:0000313" key="11">
    <source>
        <dbReference type="Proteomes" id="UP001199642"/>
    </source>
</evidence>
<gene>
    <name evidence="10" type="ORF">K8F61_07235</name>
</gene>
<dbReference type="SUPFAM" id="SSF103473">
    <property type="entry name" value="MFS general substrate transporter"/>
    <property type="match status" value="1"/>
</dbReference>
<sequence>MSHHASHVSAPIPTPAMVRRASLAGLLGTIVESYDFFVYAYLIVYTAPLFFPGEDPFLSILSSILALGSGFLTRPLGGLFFGRLGDRMGRRFALMVTVIGMGVVTTAMGLLPTYAAIGALAPLLLVILRLLQGFSAGGELAGSTTFVSEHAHRGNHGLLSTITPLGSAAGAFLAPGAVAVITAVLSEGVMAEWGWRVPLLLSLPLTLLCLLLRLRLEDSPEFRRLAAAHKVERSPVRELIVGYWRPLLKVMVLTGTVLMIGYILAVYIPLFLQREAGFEPGATAVMASLQGIAAIVVTILTGLVIDRLGRRKTMILIMGLLAVSFLPVMMLMKATAGNFWVSAAGFCLLGGLGGAVAAPAYASMTAVFPARVRYTGAALGFGLGAAIGGGAGPYLAAQLTQLTGNPYAAAFLAIGAALVGIVFILTIPTRGVADDTGRITVDALAEDTPVAEVPVR</sequence>
<feature type="transmembrane region" description="Helical" evidence="8">
    <location>
        <begin position="407"/>
        <end position="428"/>
    </location>
</feature>
<feature type="transmembrane region" description="Helical" evidence="8">
    <location>
        <begin position="247"/>
        <end position="272"/>
    </location>
</feature>
<feature type="transmembrane region" description="Helical" evidence="8">
    <location>
        <begin position="21"/>
        <end position="45"/>
    </location>
</feature>
<name>A0ABY3RV45_9MICO</name>
<keyword evidence="2" id="KW-0813">Transport</keyword>
<evidence type="ECO:0000256" key="2">
    <source>
        <dbReference type="ARBA" id="ARBA00022448"/>
    </source>
</evidence>
<evidence type="ECO:0000256" key="5">
    <source>
        <dbReference type="ARBA" id="ARBA00022847"/>
    </source>
</evidence>
<dbReference type="Pfam" id="PF00083">
    <property type="entry name" value="Sugar_tr"/>
    <property type="match status" value="1"/>
</dbReference>
<evidence type="ECO:0000259" key="9">
    <source>
        <dbReference type="PROSITE" id="PS50850"/>
    </source>
</evidence>
<dbReference type="Proteomes" id="UP001199642">
    <property type="component" value="Chromosome"/>
</dbReference>
<feature type="transmembrane region" description="Helical" evidence="8">
    <location>
        <begin position="314"/>
        <end position="332"/>
    </location>
</feature>
<evidence type="ECO:0000313" key="10">
    <source>
        <dbReference type="EMBL" id="UGS27947.1"/>
    </source>
</evidence>
<evidence type="ECO:0000256" key="4">
    <source>
        <dbReference type="ARBA" id="ARBA00022692"/>
    </source>
</evidence>
<evidence type="ECO:0000256" key="3">
    <source>
        <dbReference type="ARBA" id="ARBA00022475"/>
    </source>
</evidence>
<dbReference type="RefSeq" id="WP_231821181.1">
    <property type="nucleotide sequence ID" value="NZ_CP082781.1"/>
</dbReference>
<proteinExistence type="predicted"/>
<dbReference type="InterPro" id="IPR051084">
    <property type="entry name" value="H+-coupled_symporters"/>
</dbReference>
<keyword evidence="4 8" id="KW-0812">Transmembrane</keyword>
<keyword evidence="3" id="KW-1003">Cell membrane</keyword>
<evidence type="ECO:0000256" key="1">
    <source>
        <dbReference type="ARBA" id="ARBA00004651"/>
    </source>
</evidence>
<dbReference type="InterPro" id="IPR005828">
    <property type="entry name" value="MFS_sugar_transport-like"/>
</dbReference>
<feature type="transmembrane region" description="Helical" evidence="8">
    <location>
        <begin position="92"/>
        <end position="111"/>
    </location>
</feature>
<dbReference type="PANTHER" id="PTHR43528:SF1">
    <property type="entry name" value="ALPHA-KETOGLUTARATE PERMEASE"/>
    <property type="match status" value="1"/>
</dbReference>
<feature type="transmembrane region" description="Helical" evidence="8">
    <location>
        <begin position="193"/>
        <end position="214"/>
    </location>
</feature>
<feature type="domain" description="Major facilitator superfamily (MFS) profile" evidence="9">
    <location>
        <begin position="21"/>
        <end position="432"/>
    </location>
</feature>
<feature type="transmembrane region" description="Helical" evidence="8">
    <location>
        <begin position="338"/>
        <end position="362"/>
    </location>
</feature>
<accession>A0ABY3RV45</accession>
<feature type="transmembrane region" description="Helical" evidence="8">
    <location>
        <begin position="374"/>
        <end position="395"/>
    </location>
</feature>
<evidence type="ECO:0000256" key="7">
    <source>
        <dbReference type="ARBA" id="ARBA00023136"/>
    </source>
</evidence>
<keyword evidence="5" id="KW-0769">Symport</keyword>
<feature type="transmembrane region" description="Helical" evidence="8">
    <location>
        <begin position="117"/>
        <end position="137"/>
    </location>
</feature>
<dbReference type="EMBL" id="CP082781">
    <property type="protein sequence ID" value="UGS27947.1"/>
    <property type="molecule type" value="Genomic_DNA"/>
</dbReference>
<comment type="subcellular location">
    <subcellularLocation>
        <location evidence="1">Cell membrane</location>
        <topology evidence="1">Multi-pass membrane protein</topology>
    </subcellularLocation>
</comment>
<keyword evidence="6 8" id="KW-1133">Transmembrane helix</keyword>
<organism evidence="10 11">
    <name type="scientific">Microbacterium resistens</name>
    <dbReference type="NCBI Taxonomy" id="156977"/>
    <lineage>
        <taxon>Bacteria</taxon>
        <taxon>Bacillati</taxon>
        <taxon>Actinomycetota</taxon>
        <taxon>Actinomycetes</taxon>
        <taxon>Micrococcales</taxon>
        <taxon>Microbacteriaceae</taxon>
        <taxon>Microbacterium</taxon>
    </lineage>
</organism>
<keyword evidence="7 8" id="KW-0472">Membrane</keyword>
<dbReference type="InterPro" id="IPR020846">
    <property type="entry name" value="MFS_dom"/>
</dbReference>
<dbReference type="PANTHER" id="PTHR43528">
    <property type="entry name" value="ALPHA-KETOGLUTARATE PERMEASE"/>
    <property type="match status" value="1"/>
</dbReference>
<feature type="transmembrane region" description="Helical" evidence="8">
    <location>
        <begin position="284"/>
        <end position="305"/>
    </location>
</feature>
<dbReference type="InterPro" id="IPR011701">
    <property type="entry name" value="MFS"/>
</dbReference>
<keyword evidence="11" id="KW-1185">Reference proteome</keyword>
<feature type="transmembrane region" description="Helical" evidence="8">
    <location>
        <begin position="57"/>
        <end position="80"/>
    </location>
</feature>
<feature type="transmembrane region" description="Helical" evidence="8">
    <location>
        <begin position="158"/>
        <end position="181"/>
    </location>
</feature>
<evidence type="ECO:0000256" key="8">
    <source>
        <dbReference type="SAM" id="Phobius"/>
    </source>
</evidence>
<reference evidence="10 11" key="1">
    <citation type="submission" date="2023-01" db="EMBL/GenBank/DDBJ databases">
        <title>Characterization of estradiol degrading bacteria Microbacterium sp. MZT7 and reveal degrading genes through genome analysis.</title>
        <authorList>
            <person name="Hao P."/>
            <person name="Gao Y."/>
        </authorList>
    </citation>
    <scope>NUCLEOTIDE SEQUENCE [LARGE SCALE GENOMIC DNA]</scope>
    <source>
        <strain evidence="10 11">MZT7</strain>
    </source>
</reference>